<reference evidence="1 2" key="1">
    <citation type="submission" date="2016-10" db="EMBL/GenBank/DDBJ databases">
        <authorList>
            <person name="de Groot N.N."/>
        </authorList>
    </citation>
    <scope>NUCLEOTIDE SEQUENCE [LARGE SCALE GENOMIC DNA]</scope>
    <source>
        <strain evidence="1 2">CGMCC 1.7659</strain>
    </source>
</reference>
<protein>
    <submittedName>
        <fullName evidence="1">Uncharacterized protein</fullName>
    </submittedName>
</protein>
<gene>
    <name evidence="1" type="ORF">SAMN05216289_10220</name>
</gene>
<dbReference type="STRING" id="578942.SAMN05216289_10220"/>
<proteinExistence type="predicted"/>
<sequence length="44" mass="4828">MSLSARRNRRDAIRMAGLNPAGTWLIVQVAKTVLPAFAVRGCCR</sequence>
<evidence type="ECO:0000313" key="1">
    <source>
        <dbReference type="EMBL" id="SFM99697.1"/>
    </source>
</evidence>
<dbReference type="AlphaFoldDB" id="A0A1I4VEP4"/>
<keyword evidence="2" id="KW-1185">Reference proteome</keyword>
<dbReference type="Proteomes" id="UP000198575">
    <property type="component" value="Unassembled WGS sequence"/>
</dbReference>
<dbReference type="EMBL" id="FOVF01000002">
    <property type="protein sequence ID" value="SFM99697.1"/>
    <property type="molecule type" value="Genomic_DNA"/>
</dbReference>
<evidence type="ECO:0000313" key="2">
    <source>
        <dbReference type="Proteomes" id="UP000198575"/>
    </source>
</evidence>
<accession>A0A1I4VEP4</accession>
<name>A0A1I4VEP4_9GAMM</name>
<dbReference type="RefSeq" id="WP_281243915.1">
    <property type="nucleotide sequence ID" value="NZ_FOVF01000002.1"/>
</dbReference>
<organism evidence="1 2">
    <name type="scientific">Dokdonella immobilis</name>
    <dbReference type="NCBI Taxonomy" id="578942"/>
    <lineage>
        <taxon>Bacteria</taxon>
        <taxon>Pseudomonadati</taxon>
        <taxon>Pseudomonadota</taxon>
        <taxon>Gammaproteobacteria</taxon>
        <taxon>Lysobacterales</taxon>
        <taxon>Rhodanobacteraceae</taxon>
        <taxon>Dokdonella</taxon>
    </lineage>
</organism>